<sequence>MKKKSILRGALAGGLLAALAVGALAAAPAATAADVNGWSGSGDTRTASAAGATATITTTDKIQVKSSGDVVNLATVRDGGELGLNVIGLNEGFPCKNGIECVRGNVVVDFGQQVTNPKITLDKLGGDVYAIGGVVNSSAKYTLKTSGVTLSSSSGNLDVTSNTITSTNFAAKSGTVQINGTVSRVEFQVTMRSKGAFLGLVPTWTKVPSDLHSIDIDVDKPTKPVLTVDKNDHRDAAVIGDQLSYDIVVKNTGDATATNVAISDDLPAGLTGITASYTAGSSGQVTVSGQQVRGTIPSLAPGASSTLTVKATVGTSTPLGNLRNNACAVATSSNQACDWDDTTIDKQTKPVLTITKDDQQGDVKLGQNLTYDIVVRNTGDGAAKSVVVSDPLPAGLDFVSGSGPAGITVTASGRNVTANLGDLAAGQSVTLKVNAKVNQSAAPGALTNQACVVASNAANVCATDTDTVKREFFQYTFNSNPTDPQPGQAVTYRMEFGNNGNVDSANAEIEYALAGVLDDSTWNPSSVTANSGTVVVSGNTIDWKGPLASGQTVVITFTGVWNGNGDGFAFPGVTYYGSAR</sequence>
<dbReference type="NCBIfam" id="TIGR04226">
    <property type="entry name" value="RrgB_K2N_iso_D2"/>
    <property type="match status" value="1"/>
</dbReference>
<dbReference type="InterPro" id="IPR001434">
    <property type="entry name" value="OmcB-like_DUF11"/>
</dbReference>
<evidence type="ECO:0000313" key="4">
    <source>
        <dbReference type="EMBL" id="KJL24489.1"/>
    </source>
</evidence>
<gene>
    <name evidence="4" type="primary">omcB</name>
    <name evidence="4" type="ORF">RN51_01087</name>
</gene>
<dbReference type="NCBIfam" id="TIGR01451">
    <property type="entry name" value="B_ant_repeat"/>
    <property type="match status" value="3"/>
</dbReference>
<dbReference type="PROSITE" id="PS51318">
    <property type="entry name" value="TAT"/>
    <property type="match status" value="1"/>
</dbReference>
<dbReference type="Proteomes" id="UP000033725">
    <property type="component" value="Unassembled WGS sequence"/>
</dbReference>
<dbReference type="Pfam" id="PF01345">
    <property type="entry name" value="DUF11"/>
    <property type="match status" value="2"/>
</dbReference>
<accession>A0A0F0KVI3</accession>
<protein>
    <submittedName>
        <fullName evidence="4">Large cysteine-rich periplasmic protein OmcB</fullName>
    </submittedName>
</protein>
<dbReference type="PATRIC" id="fig|82380.10.peg.1090"/>
<comment type="caution">
    <text evidence="4">The sequence shown here is derived from an EMBL/GenBank/DDBJ whole genome shotgun (WGS) entry which is preliminary data.</text>
</comment>
<proteinExistence type="predicted"/>
<feature type="domain" description="DUF11" evidence="2">
    <location>
        <begin position="226"/>
        <end position="332"/>
    </location>
</feature>
<feature type="domain" description="DUF11" evidence="2">
    <location>
        <begin position="352"/>
        <end position="465"/>
    </location>
</feature>
<dbReference type="InterPro" id="IPR026466">
    <property type="entry name" value="Fim_isopep_form_D2_dom"/>
</dbReference>
<feature type="signal peptide" evidence="1">
    <location>
        <begin position="1"/>
        <end position="32"/>
    </location>
</feature>
<evidence type="ECO:0000256" key="1">
    <source>
        <dbReference type="SAM" id="SignalP"/>
    </source>
</evidence>
<dbReference type="Gene3D" id="2.60.40.10">
    <property type="entry name" value="Immunoglobulins"/>
    <property type="match status" value="1"/>
</dbReference>
<name>A0A0F0KVI3_9MICO</name>
<feature type="domain" description="DUF7927" evidence="3">
    <location>
        <begin position="485"/>
        <end position="558"/>
    </location>
</feature>
<dbReference type="EMBL" id="JYIV01000020">
    <property type="protein sequence ID" value="KJL24489.1"/>
    <property type="molecule type" value="Genomic_DNA"/>
</dbReference>
<dbReference type="Gene3D" id="2.60.40.740">
    <property type="match status" value="1"/>
</dbReference>
<evidence type="ECO:0000259" key="3">
    <source>
        <dbReference type="Pfam" id="PF25549"/>
    </source>
</evidence>
<dbReference type="InterPro" id="IPR047589">
    <property type="entry name" value="DUF11_rpt"/>
</dbReference>
<dbReference type="InterPro" id="IPR006311">
    <property type="entry name" value="TAT_signal"/>
</dbReference>
<feature type="chain" id="PRO_5002444904" evidence="1">
    <location>
        <begin position="33"/>
        <end position="580"/>
    </location>
</feature>
<dbReference type="PANTHER" id="PTHR34819">
    <property type="entry name" value="LARGE CYSTEINE-RICH PERIPLASMIC PROTEIN OMCB"/>
    <property type="match status" value="1"/>
</dbReference>
<dbReference type="GO" id="GO:0005975">
    <property type="term" value="P:carbohydrate metabolic process"/>
    <property type="evidence" value="ECO:0007669"/>
    <property type="project" value="UniProtKB-ARBA"/>
</dbReference>
<evidence type="ECO:0000313" key="5">
    <source>
        <dbReference type="Proteomes" id="UP000033725"/>
    </source>
</evidence>
<dbReference type="PANTHER" id="PTHR34819:SF3">
    <property type="entry name" value="CELL SURFACE PROTEIN"/>
    <property type="match status" value="1"/>
</dbReference>
<organism evidence="4 5">
    <name type="scientific">Microbacterium oxydans</name>
    <dbReference type="NCBI Taxonomy" id="82380"/>
    <lineage>
        <taxon>Bacteria</taxon>
        <taxon>Bacillati</taxon>
        <taxon>Actinomycetota</taxon>
        <taxon>Actinomycetes</taxon>
        <taxon>Micrococcales</taxon>
        <taxon>Microbacteriaceae</taxon>
        <taxon>Microbacterium</taxon>
    </lineage>
</organism>
<evidence type="ECO:0000259" key="2">
    <source>
        <dbReference type="Pfam" id="PF01345"/>
    </source>
</evidence>
<dbReference type="InterPro" id="IPR051172">
    <property type="entry name" value="Chlamydia_OmcB"/>
</dbReference>
<dbReference type="RefSeq" id="WP_045263016.1">
    <property type="nucleotide sequence ID" value="NZ_JYIV01000020.1"/>
</dbReference>
<dbReference type="InterPro" id="IPR057687">
    <property type="entry name" value="DUF7927"/>
</dbReference>
<reference evidence="4 5" key="1">
    <citation type="submission" date="2015-02" db="EMBL/GenBank/DDBJ databases">
        <title>Draft genome sequences of ten Microbacterium spp. with emphasis on heavy metal contaminated environments.</title>
        <authorList>
            <person name="Corretto E."/>
        </authorList>
    </citation>
    <scope>NUCLEOTIDE SEQUENCE [LARGE SCALE GENOMIC DNA]</scope>
    <source>
        <strain evidence="4 5">BEL163</strain>
    </source>
</reference>
<dbReference type="OrthoDB" id="3795101at2"/>
<dbReference type="Pfam" id="PF25549">
    <property type="entry name" value="DUF7927"/>
    <property type="match status" value="1"/>
</dbReference>
<dbReference type="AlphaFoldDB" id="A0A0F0KVI3"/>
<keyword evidence="1" id="KW-0732">Signal</keyword>
<dbReference type="InterPro" id="IPR013783">
    <property type="entry name" value="Ig-like_fold"/>
</dbReference>